<reference evidence="1 2" key="1">
    <citation type="submission" date="2020-10" db="EMBL/GenBank/DDBJ databases">
        <title>The Coptis chinensis genome and diversification of protoberbering-type alkaloids.</title>
        <authorList>
            <person name="Wang B."/>
            <person name="Shu S."/>
            <person name="Song C."/>
            <person name="Liu Y."/>
        </authorList>
    </citation>
    <scope>NUCLEOTIDE SEQUENCE [LARGE SCALE GENOMIC DNA]</scope>
    <source>
        <strain evidence="1">HL-2020</strain>
        <tissue evidence="1">Leaf</tissue>
    </source>
</reference>
<sequence length="137" mass="15366">MEHPVVGNMEEKNIEEDGLGIENFVDAYMGHGIETGDIEPPFVLEPDLGKRYLDYKRKKQKNPNVKVRREDDWLTGHEHCDGSILESARVAYALKGSGCVTVSLYNASRKNVPIENIECGYLDEFQFQNSGPSYGVG</sequence>
<keyword evidence="2" id="KW-1185">Reference proteome</keyword>
<gene>
    <name evidence="1" type="ORF">IFM89_035298</name>
</gene>
<organism evidence="1 2">
    <name type="scientific">Coptis chinensis</name>
    <dbReference type="NCBI Taxonomy" id="261450"/>
    <lineage>
        <taxon>Eukaryota</taxon>
        <taxon>Viridiplantae</taxon>
        <taxon>Streptophyta</taxon>
        <taxon>Embryophyta</taxon>
        <taxon>Tracheophyta</taxon>
        <taxon>Spermatophyta</taxon>
        <taxon>Magnoliopsida</taxon>
        <taxon>Ranunculales</taxon>
        <taxon>Ranunculaceae</taxon>
        <taxon>Coptidoideae</taxon>
        <taxon>Coptis</taxon>
    </lineage>
</organism>
<dbReference type="OrthoDB" id="1932595at2759"/>
<accession>A0A835M5N1</accession>
<dbReference type="Proteomes" id="UP000631114">
    <property type="component" value="Unassembled WGS sequence"/>
</dbReference>
<name>A0A835M5N1_9MAGN</name>
<evidence type="ECO:0000313" key="2">
    <source>
        <dbReference type="Proteomes" id="UP000631114"/>
    </source>
</evidence>
<proteinExistence type="predicted"/>
<dbReference type="AlphaFoldDB" id="A0A835M5N1"/>
<comment type="caution">
    <text evidence="1">The sequence shown here is derived from an EMBL/GenBank/DDBJ whole genome shotgun (WGS) entry which is preliminary data.</text>
</comment>
<dbReference type="EMBL" id="JADFTS010000003">
    <property type="protein sequence ID" value="KAF9617317.1"/>
    <property type="molecule type" value="Genomic_DNA"/>
</dbReference>
<evidence type="ECO:0000313" key="1">
    <source>
        <dbReference type="EMBL" id="KAF9617317.1"/>
    </source>
</evidence>
<protein>
    <submittedName>
        <fullName evidence="1">Uncharacterized protein</fullName>
    </submittedName>
</protein>